<dbReference type="Proteomes" id="UP000646911">
    <property type="component" value="Unassembled WGS sequence"/>
</dbReference>
<keyword evidence="2" id="KW-1185">Reference proteome</keyword>
<sequence length="69" mass="7271">MKIIILNSLCIQKTILVPRGCQGAHVLGSLIGHALVEVMVFSLAADLIDAIANKIFSVEIANDQPKSAG</sequence>
<evidence type="ECO:0000313" key="2">
    <source>
        <dbReference type="Proteomes" id="UP000646911"/>
    </source>
</evidence>
<name>A0ABR6Z600_9BURK</name>
<gene>
    <name evidence="1" type="ORF">H8L47_04175</name>
</gene>
<protein>
    <submittedName>
        <fullName evidence="1">Uncharacterized protein</fullName>
    </submittedName>
</protein>
<evidence type="ECO:0000313" key="1">
    <source>
        <dbReference type="EMBL" id="MBC3906751.1"/>
    </source>
</evidence>
<dbReference type="EMBL" id="JACOFX010000001">
    <property type="protein sequence ID" value="MBC3906751.1"/>
    <property type="molecule type" value="Genomic_DNA"/>
</dbReference>
<comment type="caution">
    <text evidence="1">The sequence shown here is derived from an EMBL/GenBank/DDBJ whole genome shotgun (WGS) entry which is preliminary data.</text>
</comment>
<proteinExistence type="predicted"/>
<organism evidence="1 2">
    <name type="scientific">Undibacterium umbellatum</name>
    <dbReference type="NCBI Taxonomy" id="2762300"/>
    <lineage>
        <taxon>Bacteria</taxon>
        <taxon>Pseudomonadati</taxon>
        <taxon>Pseudomonadota</taxon>
        <taxon>Betaproteobacteria</taxon>
        <taxon>Burkholderiales</taxon>
        <taxon>Oxalobacteraceae</taxon>
        <taxon>Undibacterium</taxon>
    </lineage>
</organism>
<accession>A0ABR6Z600</accession>
<dbReference type="RefSeq" id="WP_186951922.1">
    <property type="nucleotide sequence ID" value="NZ_JACOFX010000001.1"/>
</dbReference>
<reference evidence="1 2" key="1">
    <citation type="submission" date="2020-08" db="EMBL/GenBank/DDBJ databases">
        <title>Novel species isolated from subtropical streams in China.</title>
        <authorList>
            <person name="Lu H."/>
        </authorList>
    </citation>
    <scope>NUCLEOTIDE SEQUENCE [LARGE SCALE GENOMIC DNA]</scope>
    <source>
        <strain evidence="1 2">NL8W</strain>
    </source>
</reference>